<evidence type="ECO:0000313" key="6">
    <source>
        <dbReference type="EMBL" id="CAD7456681.1"/>
    </source>
</evidence>
<dbReference type="Pfam" id="PF08711">
    <property type="entry name" value="Med26"/>
    <property type="match status" value="1"/>
</dbReference>
<dbReference type="SMART" id="SM00509">
    <property type="entry name" value="TFS2N"/>
    <property type="match status" value="1"/>
</dbReference>
<evidence type="ECO:0000256" key="1">
    <source>
        <dbReference type="ARBA" id="ARBA00004123"/>
    </source>
</evidence>
<feature type="domain" description="TFIIS N-terminal" evidence="5">
    <location>
        <begin position="46"/>
        <end position="114"/>
    </location>
</feature>
<reference evidence="6" key="1">
    <citation type="submission" date="2020-11" db="EMBL/GenBank/DDBJ databases">
        <authorList>
            <person name="Tran Van P."/>
        </authorList>
    </citation>
    <scope>NUCLEOTIDE SEQUENCE</scope>
</reference>
<sequence>MATIGTREVVIEEGNLGMGEVKEGFGNRINLCPDRGLNPGPPAQKSDTLPLDHQVTQGNMKHCITKLDRLPVTVQHLQETGVGRTVNALRKYDGEVGNSAKAIVAKWKAMVAAEDTSDDEPSSTTNEDKPRHHRRPDDPGQRRHEESSDHRQREDSDEHRERVVQEKHVSSKSRNNTPSSMSSNNHVTDHKRKANKDLLESGKKRRIQDSSDEDETAATNSDDHSHNSEGNDDDSDMLQIEDETSEEESDDSSQKSECPDSSDSDNTSRRQENNKPKTSSSSHSSSRKQDKHKENHNERSKSNNKENSELKKERSHNSEHSSSRNNYNRLKEKESSREKENRREKDGRREKERSRDTDKGKESIRDKDSRREKGSSTEKDNRREKGHSRENDSRRGKESSSEKDSRREKGSSSEKDKRREKESSSEKDKRREKESSRENDKRKKNDNLQNKEVSKKSVDKYHDNKSNKSYSTSDRSKPIDKPKNRSETKYWEEKIASPIAVKEEMVSPVTVKNEIVTSDEDDSVDHDQFVQRDSSPGVDSKKNSESSRVKSSSSKSHSSIKDKERSVLTVVKEEDSVKKKDKKKKPASKKKGEESIDSFSGASFAEALGMVDPMVKKKSTHKTLSLGASGSGRAGGGSGSKLVGSSKHQDSPQNLDIKPSGSKRHRDSPRSPDIKPSGSIRHRDSPRSPEIGPTSFSKQYLDSPTSPEYTPHSGGELALLAPSVKLAPLEMDVDLDSMLPMISPNYRPLGHYPGLESPTQKKNRMLTDEEALSKVMYAKNQRTKVYSGVKTNKSWHKVPSLYDLCIRLLIENIDAMDYTGGVPFDLLEPVLKHATAQQLFTLEHYNPYLIEDTNQLWTFHVNKEFRTKPRLEFETSRDMYIPTKLGANWPDPVPSLFVFGPNQYPVFCLHLTWFPLRFNPTPTRLFSSQRCVEEREEKLKALTSNIQLSIAKSTPVRQTKLAYVDSVAKPPRNVARKQAKYGTANSSRPESSPTKGPRPLGAPTSSTAVPVPVPIPRGVAEYTTWVEESEPRLFYSCNFSSPLSPLIPLPSETAAAYLLNKAGDRENKERS</sequence>
<comment type="subcellular location">
    <subcellularLocation>
        <location evidence="1 3">Nucleus</location>
    </subcellularLocation>
</comment>
<evidence type="ECO:0000259" key="5">
    <source>
        <dbReference type="PROSITE" id="PS51319"/>
    </source>
</evidence>
<feature type="compositionally biased region" description="Basic and acidic residues" evidence="4">
    <location>
        <begin position="539"/>
        <end position="548"/>
    </location>
</feature>
<gene>
    <name evidence="6" type="ORF">TTEB3V08_LOCUS4704</name>
</gene>
<dbReference type="Gene3D" id="6.10.250.3180">
    <property type="match status" value="1"/>
</dbReference>
<feature type="compositionally biased region" description="Polar residues" evidence="4">
    <location>
        <begin position="172"/>
        <end position="186"/>
    </location>
</feature>
<feature type="compositionally biased region" description="Basic residues" evidence="4">
    <location>
        <begin position="579"/>
        <end position="589"/>
    </location>
</feature>
<feature type="compositionally biased region" description="Polar residues" evidence="4">
    <location>
        <begin position="694"/>
        <end position="708"/>
    </location>
</feature>
<dbReference type="PANTHER" id="PTHR15141">
    <property type="entry name" value="TRANSCRIPTION ELONGATION FACTOR B POLYPEPTIDE 3"/>
    <property type="match status" value="1"/>
</dbReference>
<proteinExistence type="predicted"/>
<feature type="region of interest" description="Disordered" evidence="4">
    <location>
        <begin position="617"/>
        <end position="714"/>
    </location>
</feature>
<feature type="compositionally biased region" description="Polar residues" evidence="4">
    <location>
        <begin position="983"/>
        <end position="994"/>
    </location>
</feature>
<feature type="compositionally biased region" description="Basic and acidic residues" evidence="4">
    <location>
        <begin position="452"/>
        <end position="466"/>
    </location>
</feature>
<feature type="compositionally biased region" description="Basic and acidic residues" evidence="4">
    <location>
        <begin position="329"/>
        <end position="446"/>
    </location>
</feature>
<feature type="region of interest" description="Disordered" evidence="4">
    <location>
        <begin position="112"/>
        <end position="603"/>
    </location>
</feature>
<evidence type="ECO:0000256" key="2">
    <source>
        <dbReference type="ARBA" id="ARBA00023242"/>
    </source>
</evidence>
<accession>A0A7R9NU52</accession>
<feature type="compositionally biased region" description="Basic and acidic residues" evidence="4">
    <location>
        <begin position="126"/>
        <end position="169"/>
    </location>
</feature>
<organism evidence="6">
    <name type="scientific">Timema tahoe</name>
    <dbReference type="NCBI Taxonomy" id="61484"/>
    <lineage>
        <taxon>Eukaryota</taxon>
        <taxon>Metazoa</taxon>
        <taxon>Ecdysozoa</taxon>
        <taxon>Arthropoda</taxon>
        <taxon>Hexapoda</taxon>
        <taxon>Insecta</taxon>
        <taxon>Pterygota</taxon>
        <taxon>Neoptera</taxon>
        <taxon>Polyneoptera</taxon>
        <taxon>Phasmatodea</taxon>
        <taxon>Timematodea</taxon>
        <taxon>Timematoidea</taxon>
        <taxon>Timematidae</taxon>
        <taxon>Timema</taxon>
    </lineage>
</organism>
<feature type="compositionally biased region" description="Basic and acidic residues" evidence="4">
    <location>
        <begin position="474"/>
        <end position="505"/>
    </location>
</feature>
<dbReference type="GO" id="GO:0070449">
    <property type="term" value="C:elongin complex"/>
    <property type="evidence" value="ECO:0007669"/>
    <property type="project" value="InterPro"/>
</dbReference>
<dbReference type="Gene3D" id="1.20.930.10">
    <property type="entry name" value="Conserved domain common to transcription factors TFIIS, elongin A, CRSP70"/>
    <property type="match status" value="1"/>
</dbReference>
<dbReference type="InterPro" id="IPR035441">
    <property type="entry name" value="TFIIS/LEDGF_dom_sf"/>
</dbReference>
<keyword evidence="2 3" id="KW-0539">Nucleus</keyword>
<dbReference type="InterPro" id="IPR017923">
    <property type="entry name" value="TFIIS_N"/>
</dbReference>
<dbReference type="Pfam" id="PF06881">
    <property type="entry name" value="Elongin_A"/>
    <property type="match status" value="1"/>
</dbReference>
<feature type="compositionally biased region" description="Basic and acidic residues" evidence="4">
    <location>
        <begin position="266"/>
        <end position="275"/>
    </location>
</feature>
<name>A0A7R9NU52_9NEOP</name>
<dbReference type="EMBL" id="OE001372">
    <property type="protein sequence ID" value="CAD7456681.1"/>
    <property type="molecule type" value="Genomic_DNA"/>
</dbReference>
<feature type="compositionally biased region" description="Acidic residues" evidence="4">
    <location>
        <begin position="230"/>
        <end position="251"/>
    </location>
</feature>
<evidence type="ECO:0000256" key="3">
    <source>
        <dbReference type="PROSITE-ProRule" id="PRU00649"/>
    </source>
</evidence>
<dbReference type="GO" id="GO:0006368">
    <property type="term" value="P:transcription elongation by RNA polymerase II"/>
    <property type="evidence" value="ECO:0007669"/>
    <property type="project" value="InterPro"/>
</dbReference>
<feature type="compositionally biased region" description="Basic and acidic residues" evidence="4">
    <location>
        <begin position="559"/>
        <end position="578"/>
    </location>
</feature>
<dbReference type="InterPro" id="IPR003617">
    <property type="entry name" value="TFIIS/CRSP70_N_sub"/>
</dbReference>
<feature type="compositionally biased region" description="Basic and acidic residues" evidence="4">
    <location>
        <begin position="287"/>
        <end position="322"/>
    </location>
</feature>
<dbReference type="AlphaFoldDB" id="A0A7R9NU52"/>
<dbReference type="SUPFAM" id="SSF47676">
    <property type="entry name" value="Conserved domain common to transcription factors TFIIS, elongin A, CRSP70"/>
    <property type="match status" value="1"/>
</dbReference>
<feature type="compositionally biased region" description="Gly residues" evidence="4">
    <location>
        <begin position="629"/>
        <end position="639"/>
    </location>
</feature>
<feature type="region of interest" description="Disordered" evidence="4">
    <location>
        <begin position="974"/>
        <end position="1013"/>
    </location>
</feature>
<protein>
    <recommendedName>
        <fullName evidence="5">TFIIS N-terminal domain-containing protein</fullName>
    </recommendedName>
</protein>
<dbReference type="InterPro" id="IPR051870">
    <property type="entry name" value="Elongin-A_domain"/>
</dbReference>
<dbReference type="PROSITE" id="PS51319">
    <property type="entry name" value="TFIIS_N"/>
    <property type="match status" value="1"/>
</dbReference>
<dbReference type="InterPro" id="IPR010684">
    <property type="entry name" value="RNA_pol_II_trans_fac_SIII_A"/>
</dbReference>
<evidence type="ECO:0000256" key="4">
    <source>
        <dbReference type="SAM" id="MobiDB-lite"/>
    </source>
</evidence>
<dbReference type="PANTHER" id="PTHR15141:SF76">
    <property type="entry name" value="TRANSCRIPTION ELONGATION FACTOR B POLYPEPTIDE 3"/>
    <property type="match status" value="1"/>
</dbReference>